<keyword evidence="3" id="KW-0732">Signal</keyword>
<dbReference type="Gene3D" id="2.120.10.30">
    <property type="entry name" value="TolB, C-terminal domain"/>
    <property type="match status" value="2"/>
</dbReference>
<dbReference type="AlphaFoldDB" id="A0A818W3R7"/>
<comment type="caution">
    <text evidence="5">The sequence shown here is derived from an EMBL/GenBank/DDBJ whole genome shotgun (WGS) entry which is preliminary data.</text>
</comment>
<dbReference type="SUPFAM" id="SSF63829">
    <property type="entry name" value="Calcium-dependent phosphotriesterase"/>
    <property type="match status" value="1"/>
</dbReference>
<gene>
    <name evidence="4" type="ORF">IZO911_LOCUS29781</name>
    <name evidence="5" type="ORF">KXQ929_LOCUS12343</name>
</gene>
<feature type="signal peptide" evidence="3">
    <location>
        <begin position="1"/>
        <end position="23"/>
    </location>
</feature>
<dbReference type="Pfam" id="PF01436">
    <property type="entry name" value="NHL"/>
    <property type="match status" value="2"/>
</dbReference>
<evidence type="ECO:0000313" key="5">
    <source>
        <dbReference type="EMBL" id="CAF3720022.1"/>
    </source>
</evidence>
<evidence type="ECO:0000313" key="4">
    <source>
        <dbReference type="EMBL" id="CAF1222340.1"/>
    </source>
</evidence>
<dbReference type="InterPro" id="IPR001258">
    <property type="entry name" value="NHL_repeat"/>
</dbReference>
<dbReference type="CDD" id="cd05819">
    <property type="entry name" value="NHL"/>
    <property type="match status" value="1"/>
</dbReference>
<dbReference type="InterPro" id="IPR050952">
    <property type="entry name" value="TRIM-NHL_E3_ligases"/>
</dbReference>
<dbReference type="PANTHER" id="PTHR24104">
    <property type="entry name" value="E3 UBIQUITIN-PROTEIN LIGASE NHLRC1-RELATED"/>
    <property type="match status" value="1"/>
</dbReference>
<dbReference type="EMBL" id="CAJOBB010000633">
    <property type="protein sequence ID" value="CAF3720022.1"/>
    <property type="molecule type" value="Genomic_DNA"/>
</dbReference>
<dbReference type="EMBL" id="CAJNOE010000451">
    <property type="protein sequence ID" value="CAF1222340.1"/>
    <property type="molecule type" value="Genomic_DNA"/>
</dbReference>
<dbReference type="PROSITE" id="PS51125">
    <property type="entry name" value="NHL"/>
    <property type="match status" value="1"/>
</dbReference>
<sequence length="411" mass="45067">MATINIYCFVVLILLSITGQVKSQTCKNVAQYDRCSKNSACGCFHRVGANDDAGICGFLWPTCSSLLPCNTSTNSCTQSNTVCVQHPRCHEQPLCYPTAMSKQNICPPMTNKNNSKWKQHGITVAGGNGEGDQLNQLAAPSGIFIDDNKAILIADSYNHRVIEWKYNSNSGQIIAGGNGLGNKLNQLNTPNDVVVDKEKNAIIICDAGNHRIMRWFRQSQTNPQILISNIACHGMAIDKDGSIYVSDLGMSEVRRWKEGDTVGTLVAGGNGKGDRLDQLFGPGKIFVDEDYSVYVSDQRNYRVMKWRKDAKEGIIVAGGNGQGNALDHLSYYPGVIVDNLGQIIIADSWNHRVIRWCEGDIYGSVVVGGNGEGTGPNQLHNPIDVSFDVEGNLYVADSGNHRIQKYERYIE</sequence>
<dbReference type="Proteomes" id="UP000663860">
    <property type="component" value="Unassembled WGS sequence"/>
</dbReference>
<reference evidence="5" key="1">
    <citation type="submission" date="2021-02" db="EMBL/GenBank/DDBJ databases">
        <authorList>
            <person name="Nowell W R."/>
        </authorList>
    </citation>
    <scope>NUCLEOTIDE SEQUENCE</scope>
</reference>
<evidence type="ECO:0000313" key="6">
    <source>
        <dbReference type="Proteomes" id="UP000663868"/>
    </source>
</evidence>
<proteinExistence type="predicted"/>
<dbReference type="Proteomes" id="UP000663868">
    <property type="component" value="Unassembled WGS sequence"/>
</dbReference>
<dbReference type="PANTHER" id="PTHR24104:SF25">
    <property type="entry name" value="PROTEIN LIN-41"/>
    <property type="match status" value="1"/>
</dbReference>
<feature type="repeat" description="NHL" evidence="2">
    <location>
        <begin position="373"/>
        <end position="409"/>
    </location>
</feature>
<evidence type="ECO:0000256" key="3">
    <source>
        <dbReference type="SAM" id="SignalP"/>
    </source>
</evidence>
<protein>
    <submittedName>
        <fullName evidence="5">Uncharacterized protein</fullName>
    </submittedName>
</protein>
<organism evidence="5 6">
    <name type="scientific">Adineta steineri</name>
    <dbReference type="NCBI Taxonomy" id="433720"/>
    <lineage>
        <taxon>Eukaryota</taxon>
        <taxon>Metazoa</taxon>
        <taxon>Spiralia</taxon>
        <taxon>Gnathifera</taxon>
        <taxon>Rotifera</taxon>
        <taxon>Eurotatoria</taxon>
        <taxon>Bdelloidea</taxon>
        <taxon>Adinetida</taxon>
        <taxon>Adinetidae</taxon>
        <taxon>Adineta</taxon>
    </lineage>
</organism>
<evidence type="ECO:0000256" key="1">
    <source>
        <dbReference type="ARBA" id="ARBA00022737"/>
    </source>
</evidence>
<dbReference type="InterPro" id="IPR011042">
    <property type="entry name" value="6-blade_b-propeller_TolB-like"/>
</dbReference>
<name>A0A818W3R7_9BILA</name>
<accession>A0A818W3R7</accession>
<keyword evidence="1" id="KW-0677">Repeat</keyword>
<evidence type="ECO:0000256" key="2">
    <source>
        <dbReference type="PROSITE-ProRule" id="PRU00504"/>
    </source>
</evidence>
<dbReference type="GO" id="GO:0008270">
    <property type="term" value="F:zinc ion binding"/>
    <property type="evidence" value="ECO:0007669"/>
    <property type="project" value="UniProtKB-KW"/>
</dbReference>
<feature type="chain" id="PRO_5036415028" evidence="3">
    <location>
        <begin position="24"/>
        <end position="411"/>
    </location>
</feature>